<evidence type="ECO:0000313" key="3">
    <source>
        <dbReference type="Proteomes" id="UP000220158"/>
    </source>
</evidence>
<proteinExistence type="predicted"/>
<sequence>MNRKSNTIKNINVYPRHYSHISKDFITTDMSTIKIYHKKEKKYALDFVTKFFIFALLTWMLQCSNNCNICATWNYENNLKSILNLGAKRLLTESNDTIKQKKGLQCYEQHGMMTINLEPSDEQNEIEQNINVEQENEIETKEKYKKVKFNERISDKCVNNFKTISLILAFLMSFISFVLSPLLIKYYIKGLRSSIFILCNLSSIIFLIFLIYEEIKIKRKNK</sequence>
<dbReference type="RefSeq" id="XP_028531130.1">
    <property type="nucleotide sequence ID" value="XM_028675312.1"/>
</dbReference>
<keyword evidence="1" id="KW-0812">Transmembrane</keyword>
<accession>A0A1J1GK44</accession>
<reference evidence="2 3" key="1">
    <citation type="submission" date="2015-04" db="EMBL/GenBank/DDBJ databases">
        <authorList>
            <consortium name="Pathogen Informatics"/>
        </authorList>
    </citation>
    <scope>NUCLEOTIDE SEQUENCE [LARGE SCALE GENOMIC DNA]</scope>
    <source>
        <strain evidence="2 3">SGS1</strain>
    </source>
</reference>
<keyword evidence="3" id="KW-1185">Reference proteome</keyword>
<evidence type="ECO:0000313" key="2">
    <source>
        <dbReference type="EMBL" id="CRG84692.1"/>
    </source>
</evidence>
<feature type="transmembrane region" description="Helical" evidence="1">
    <location>
        <begin position="164"/>
        <end position="188"/>
    </location>
</feature>
<evidence type="ECO:0000256" key="1">
    <source>
        <dbReference type="SAM" id="Phobius"/>
    </source>
</evidence>
<keyword evidence="1" id="KW-0472">Membrane</keyword>
<dbReference type="KEGG" id="prel:PRELSG_0025200"/>
<feature type="transmembrane region" description="Helical" evidence="1">
    <location>
        <begin position="195"/>
        <end position="212"/>
    </location>
</feature>
<dbReference type="VEuPathDB" id="PlasmoDB:PRELSG_0025200"/>
<protein>
    <submittedName>
        <fullName evidence="2">Fam-h protein</fullName>
    </submittedName>
</protein>
<dbReference type="AlphaFoldDB" id="A0A1J1GK44"/>
<dbReference type="Proteomes" id="UP000220158">
    <property type="component" value="Unassembled WGS sequence"/>
</dbReference>
<keyword evidence="1" id="KW-1133">Transmembrane helix</keyword>
<dbReference type="EMBL" id="CVMU01000186">
    <property type="protein sequence ID" value="CRG84692.1"/>
    <property type="molecule type" value="Genomic_DNA"/>
</dbReference>
<dbReference type="GeneID" id="39734178"/>
<name>A0A1J1GK44_PLARL</name>
<organism evidence="2 3">
    <name type="scientific">Plasmodium relictum</name>
    <dbReference type="NCBI Taxonomy" id="85471"/>
    <lineage>
        <taxon>Eukaryota</taxon>
        <taxon>Sar</taxon>
        <taxon>Alveolata</taxon>
        <taxon>Apicomplexa</taxon>
        <taxon>Aconoidasida</taxon>
        <taxon>Haemosporida</taxon>
        <taxon>Plasmodiidae</taxon>
        <taxon>Plasmodium</taxon>
        <taxon>Plasmodium (Haemamoeba)</taxon>
    </lineage>
</organism>
<gene>
    <name evidence="2" type="ORF">PRELSG_0025200</name>
</gene>